<comment type="caution">
    <text evidence="2">The sequence shown here is derived from an EMBL/GenBank/DDBJ whole genome shotgun (WGS) entry which is preliminary data.</text>
</comment>
<reference evidence="2" key="1">
    <citation type="submission" date="2022-02" db="EMBL/GenBank/DDBJ databases">
        <title>Emergence and expansion in Europe of a Vibrio aestuarianus clonal complex pathogenic for oysters.</title>
        <authorList>
            <person name="Mesnil A."/>
            <person name="Travers M.-A."/>
        </authorList>
    </citation>
    <scope>NUCLEOTIDE SEQUENCE</scope>
    <source>
        <strain evidence="2">19_064_11T1</strain>
    </source>
</reference>
<dbReference type="EMBL" id="JAKNBA010000019">
    <property type="protein sequence ID" value="MDE1242881.1"/>
    <property type="molecule type" value="Genomic_DNA"/>
</dbReference>
<proteinExistence type="predicted"/>
<dbReference type="AlphaFoldDB" id="A0A9X4EV49"/>
<dbReference type="RefSeq" id="WP_274683388.1">
    <property type="nucleotide sequence ID" value="NZ_JAKNBA010000019.1"/>
</dbReference>
<feature type="chain" id="PRO_5040802180" evidence="1">
    <location>
        <begin position="37"/>
        <end position="816"/>
    </location>
</feature>
<gene>
    <name evidence="2" type="ORF">L9W94_12125</name>
</gene>
<protein>
    <submittedName>
        <fullName evidence="2">Uncharacterized protein</fullName>
    </submittedName>
</protein>
<organism evidence="2 3">
    <name type="scientific">Vibrio aestuarianus</name>
    <dbReference type="NCBI Taxonomy" id="28171"/>
    <lineage>
        <taxon>Bacteria</taxon>
        <taxon>Pseudomonadati</taxon>
        <taxon>Pseudomonadota</taxon>
        <taxon>Gammaproteobacteria</taxon>
        <taxon>Vibrionales</taxon>
        <taxon>Vibrionaceae</taxon>
        <taxon>Vibrio</taxon>
    </lineage>
</organism>
<name>A0A9X4EV49_9VIBR</name>
<dbReference type="Proteomes" id="UP001140979">
    <property type="component" value="Unassembled WGS sequence"/>
</dbReference>
<feature type="signal peptide" evidence="1">
    <location>
        <begin position="1"/>
        <end position="36"/>
    </location>
</feature>
<sequence length="816" mass="91375">MKIFSKQIYRKMDMRKISVLFCSLFLGMLGATPSFAQQKLPSGDAAVAGAVYAPAPVDYDRYVRVTVDMIDYSHWQEEVLTIPANTPEGTMIMGNQHRFKDINAEGMITLNYTLIDHDESSAFGTVRIRFDGQGTNNTYSIQKQESVCASNTEGKYILYAHNRAKCKFDDEIDDDEWVYVFWKPEVSPVFEEAKTYQFNAVLLFANYDGLRIGTLPEEYLDLLEHPEKFYQQGHGYLQNSEISGTIKVRLPENALEENKVVTVYDASNWPESQSFMSPQLISVQFTLPEGANPPSTLEIECNLNDERDGIVDISRRHICDGVKRYVVDNDEHPLKNNNLKDLVDPEIDDETISALLSMLPTQDNNDLKDLVGPEIDDETISALLSTFPTQDNNDLKYLVDPVIDNNDNIPTLLAYLLTMSGYHKLSTSYGDKNMEEVIASIISASEIDWKDLFENNPVLAASLIHTSLDNISGVFMLGASVHKLEDKYLEAENKKYVTHSGYWDFFNDGYYNEAEPSNKDMISPGAELFGQLYVMPDSQMITATRLLGTMANQFPDGLVEVLDNITVPYLVGPAIPLYDRSRLKTITSEFHMGGENANGFKTGSFNVNKDKLMVFATLTDADYDDTWGDVFEVDDCLAKGKIFGFETLDFSASDSAEITRCEFPVPNSYVTIHRTGALEEDISGQAEYELRGELTFNSIDGAGDQIEPYGDIKVLINGISYYPIWSVASGNVGVNENTTVRVPFKVQFLSSTDDITIETTNKIMEEDTGSDDVIGDMHYTWNLSPNGKEEVFSSTEEDGDGGATLRLSLIKVGDFR</sequence>
<evidence type="ECO:0000256" key="1">
    <source>
        <dbReference type="SAM" id="SignalP"/>
    </source>
</evidence>
<evidence type="ECO:0000313" key="3">
    <source>
        <dbReference type="Proteomes" id="UP001140979"/>
    </source>
</evidence>
<accession>A0A9X4EV49</accession>
<keyword evidence="1" id="KW-0732">Signal</keyword>
<evidence type="ECO:0000313" key="2">
    <source>
        <dbReference type="EMBL" id="MDE1242881.1"/>
    </source>
</evidence>